<name>A0A2P6NIB8_9EUKA</name>
<reference evidence="9 10" key="1">
    <citation type="journal article" date="2018" name="Genome Biol. Evol.">
        <title>Multiple Roots of Fruiting Body Formation in Amoebozoa.</title>
        <authorList>
            <person name="Hillmann F."/>
            <person name="Forbes G."/>
            <person name="Novohradska S."/>
            <person name="Ferling I."/>
            <person name="Riege K."/>
            <person name="Groth M."/>
            <person name="Westermann M."/>
            <person name="Marz M."/>
            <person name="Spaller T."/>
            <person name="Winckler T."/>
            <person name="Schaap P."/>
            <person name="Glockner G."/>
        </authorList>
    </citation>
    <scope>NUCLEOTIDE SEQUENCE [LARGE SCALE GENOMIC DNA]</scope>
    <source>
        <strain evidence="9 10">Jena</strain>
    </source>
</reference>
<dbReference type="GO" id="GO:0006515">
    <property type="term" value="P:protein quality control for misfolded or incompletely synthesized proteins"/>
    <property type="evidence" value="ECO:0007669"/>
    <property type="project" value="TreeGrafter"/>
</dbReference>
<dbReference type="GO" id="GO:0005743">
    <property type="term" value="C:mitochondrial inner membrane"/>
    <property type="evidence" value="ECO:0007669"/>
    <property type="project" value="TreeGrafter"/>
</dbReference>
<dbReference type="InterPro" id="IPR051156">
    <property type="entry name" value="Mito/Outer_Membr_Metalloprot"/>
</dbReference>
<evidence type="ECO:0000256" key="5">
    <source>
        <dbReference type="ARBA" id="ARBA00023049"/>
    </source>
</evidence>
<dbReference type="PANTHER" id="PTHR22726">
    <property type="entry name" value="METALLOENDOPEPTIDASE OMA1"/>
    <property type="match status" value="1"/>
</dbReference>
<dbReference type="PANTHER" id="PTHR22726:SF1">
    <property type="entry name" value="METALLOENDOPEPTIDASE OMA1, MITOCHONDRIAL"/>
    <property type="match status" value="1"/>
</dbReference>
<keyword evidence="5 6" id="KW-0482">Metalloprotease</keyword>
<feature type="compositionally biased region" description="Basic and acidic residues" evidence="7">
    <location>
        <begin position="9"/>
        <end position="19"/>
    </location>
</feature>
<evidence type="ECO:0000313" key="10">
    <source>
        <dbReference type="Proteomes" id="UP000241769"/>
    </source>
</evidence>
<dbReference type="AlphaFoldDB" id="A0A2P6NIB8"/>
<keyword evidence="1 6" id="KW-0645">Protease</keyword>
<keyword evidence="2" id="KW-0479">Metal-binding</keyword>
<dbReference type="OrthoDB" id="7464992at2759"/>
<dbReference type="GO" id="GO:0046872">
    <property type="term" value="F:metal ion binding"/>
    <property type="evidence" value="ECO:0007669"/>
    <property type="project" value="UniProtKB-KW"/>
</dbReference>
<keyword evidence="10" id="KW-1185">Reference proteome</keyword>
<gene>
    <name evidence="9" type="ORF">PROFUN_03836</name>
</gene>
<dbReference type="InterPro" id="IPR001915">
    <property type="entry name" value="Peptidase_M48"/>
</dbReference>
<evidence type="ECO:0000259" key="8">
    <source>
        <dbReference type="Pfam" id="PF01435"/>
    </source>
</evidence>
<dbReference type="GO" id="GO:0034982">
    <property type="term" value="P:mitochondrial protein processing"/>
    <property type="evidence" value="ECO:0007669"/>
    <property type="project" value="TreeGrafter"/>
</dbReference>
<dbReference type="EMBL" id="MDYQ01000078">
    <property type="protein sequence ID" value="PRP83681.1"/>
    <property type="molecule type" value="Genomic_DNA"/>
</dbReference>
<feature type="region of interest" description="Disordered" evidence="7">
    <location>
        <begin position="1"/>
        <end position="25"/>
    </location>
</feature>
<evidence type="ECO:0000256" key="3">
    <source>
        <dbReference type="ARBA" id="ARBA00022801"/>
    </source>
</evidence>
<evidence type="ECO:0000256" key="2">
    <source>
        <dbReference type="ARBA" id="ARBA00022723"/>
    </source>
</evidence>
<comment type="similarity">
    <text evidence="6">Belongs to the peptidase M48 family.</text>
</comment>
<dbReference type="STRING" id="1890364.A0A2P6NIB8"/>
<organism evidence="9 10">
    <name type="scientific">Planoprotostelium fungivorum</name>
    <dbReference type="NCBI Taxonomy" id="1890364"/>
    <lineage>
        <taxon>Eukaryota</taxon>
        <taxon>Amoebozoa</taxon>
        <taxon>Evosea</taxon>
        <taxon>Variosea</taxon>
        <taxon>Cavosteliida</taxon>
        <taxon>Cavosteliaceae</taxon>
        <taxon>Planoprotostelium</taxon>
    </lineage>
</organism>
<keyword evidence="3 6" id="KW-0378">Hydrolase</keyword>
<dbReference type="GO" id="GO:0004222">
    <property type="term" value="F:metalloendopeptidase activity"/>
    <property type="evidence" value="ECO:0007669"/>
    <property type="project" value="InterPro"/>
</dbReference>
<dbReference type="Pfam" id="PF01435">
    <property type="entry name" value="Peptidase_M48"/>
    <property type="match status" value="1"/>
</dbReference>
<protein>
    <submittedName>
        <fullName evidence="9">Metallopeptidase Oma1 (Predicted)</fullName>
    </submittedName>
</protein>
<proteinExistence type="inferred from homology"/>
<dbReference type="InParanoid" id="A0A2P6NIB8"/>
<evidence type="ECO:0000256" key="1">
    <source>
        <dbReference type="ARBA" id="ARBA00022670"/>
    </source>
</evidence>
<dbReference type="CDD" id="cd07331">
    <property type="entry name" value="M48C_Oma1_like"/>
    <property type="match status" value="1"/>
</dbReference>
<comment type="cofactor">
    <cofactor evidence="6">
        <name>Zn(2+)</name>
        <dbReference type="ChEBI" id="CHEBI:29105"/>
    </cofactor>
    <text evidence="6">Binds 1 zinc ion per subunit.</text>
</comment>
<dbReference type="Gene3D" id="3.30.2010.10">
    <property type="entry name" value="Metalloproteases ('zincins'), catalytic domain"/>
    <property type="match status" value="1"/>
</dbReference>
<evidence type="ECO:0000256" key="4">
    <source>
        <dbReference type="ARBA" id="ARBA00022833"/>
    </source>
</evidence>
<comment type="caution">
    <text evidence="9">The sequence shown here is derived from an EMBL/GenBank/DDBJ whole genome shotgun (WGS) entry which is preliminary data.</text>
</comment>
<feature type="domain" description="Peptidase M48" evidence="8">
    <location>
        <begin position="170"/>
        <end position="341"/>
    </location>
</feature>
<evidence type="ECO:0000256" key="6">
    <source>
        <dbReference type="RuleBase" id="RU003983"/>
    </source>
</evidence>
<sequence>MTPPVQGTKRSDVGKKEKSGPQIGWQQGVLITSADDKHHHLYSDRIDMNWGSRFHRFYQSTNRSHSQSQFRRGFFNRSKPTDDRPFGGAFEDSWLRRNGFSIAKWGGGLAVLFGAYYVYHLEKVEVTGRWRMIDLSREQEIKLSEKPYQQILVQYKDKILPPNHRDVLAVKKVGKKIIDSSNIPELQQLDWEWNVIKSEEPNAFVLPGGKVCVFTGILPLMKDEVGMATVLSHEIGHIVARHTAEGLGYNKFTWFVTVFIASALHVGLLAPTVTGLALTLPFSRKREHEADVIGLVLMARACYDFKRAPEIWKRFSERPKGEVPKYFSTHPPHKDRIHMLEMSMPRAVAEAEKSHCQPKNSPPFTFY</sequence>
<evidence type="ECO:0000256" key="7">
    <source>
        <dbReference type="SAM" id="MobiDB-lite"/>
    </source>
</evidence>
<keyword evidence="4 6" id="KW-0862">Zinc</keyword>
<evidence type="ECO:0000313" key="9">
    <source>
        <dbReference type="EMBL" id="PRP83681.1"/>
    </source>
</evidence>
<accession>A0A2P6NIB8</accession>
<dbReference type="Proteomes" id="UP000241769">
    <property type="component" value="Unassembled WGS sequence"/>
</dbReference>